<accession>A0A2T3J2U3</accession>
<feature type="domain" description="HAMP" evidence="3">
    <location>
        <begin position="173"/>
        <end position="225"/>
    </location>
</feature>
<dbReference type="InterPro" id="IPR003660">
    <property type="entry name" value="HAMP_dom"/>
</dbReference>
<dbReference type="InterPro" id="IPR032244">
    <property type="entry name" value="LapD_MoxY_N"/>
</dbReference>
<dbReference type="SUPFAM" id="SSF141868">
    <property type="entry name" value="EAL domain-like"/>
    <property type="match status" value="1"/>
</dbReference>
<dbReference type="SMART" id="SM00304">
    <property type="entry name" value="HAMP"/>
    <property type="match status" value="1"/>
</dbReference>
<organism evidence="4 5">
    <name type="scientific">Photobacterium lutimaris</name>
    <dbReference type="NCBI Taxonomy" id="388278"/>
    <lineage>
        <taxon>Bacteria</taxon>
        <taxon>Pseudomonadati</taxon>
        <taxon>Pseudomonadota</taxon>
        <taxon>Gammaproteobacteria</taxon>
        <taxon>Vibrionales</taxon>
        <taxon>Vibrionaceae</taxon>
        <taxon>Photobacterium</taxon>
    </lineage>
</organism>
<dbReference type="Gene3D" id="3.20.20.450">
    <property type="entry name" value="EAL domain"/>
    <property type="match status" value="1"/>
</dbReference>
<dbReference type="InterPro" id="IPR042461">
    <property type="entry name" value="LapD_MoxY_peri_C"/>
</dbReference>
<dbReference type="SUPFAM" id="SSF158472">
    <property type="entry name" value="HAMP domain-like"/>
    <property type="match status" value="1"/>
</dbReference>
<dbReference type="Pfam" id="PF16448">
    <property type="entry name" value="LapD_MoxY_N"/>
    <property type="match status" value="1"/>
</dbReference>
<dbReference type="GO" id="GO:0016020">
    <property type="term" value="C:membrane"/>
    <property type="evidence" value="ECO:0007669"/>
    <property type="project" value="InterPro"/>
</dbReference>
<dbReference type="OrthoDB" id="5894408at2"/>
<evidence type="ECO:0008006" key="6">
    <source>
        <dbReference type="Google" id="ProtNLM"/>
    </source>
</evidence>
<dbReference type="SMART" id="SM00052">
    <property type="entry name" value="EAL"/>
    <property type="match status" value="1"/>
</dbReference>
<protein>
    <recommendedName>
        <fullName evidence="6">GGDEF domain-containing protein</fullName>
    </recommendedName>
</protein>
<evidence type="ECO:0000256" key="1">
    <source>
        <dbReference type="SAM" id="MobiDB-lite"/>
    </source>
</evidence>
<dbReference type="Pfam" id="PF00563">
    <property type="entry name" value="EAL"/>
    <property type="match status" value="1"/>
</dbReference>
<dbReference type="InterPro" id="IPR050706">
    <property type="entry name" value="Cyclic-di-GMP_PDE-like"/>
</dbReference>
<keyword evidence="5" id="KW-1185">Reference proteome</keyword>
<proteinExistence type="predicted"/>
<dbReference type="SUPFAM" id="SSF55073">
    <property type="entry name" value="Nucleotide cyclase"/>
    <property type="match status" value="1"/>
</dbReference>
<sequence length="679" mass="77474">MSLYRQLFLGLSLLFMLLLAGIAFSQFTITRNYLVEQQTIEIDNAIHAVGLAISPFVEQDDTVAIESVINAMFDGSLYQKVSLQLLEDNTLIERSYPVQPSNVPHWFQHWVNISPVTRQNTLTSGWLQYGKITVTSSPTLAYSKLWQSSWQLLTTFIIGFVIGVLALKLLLDHFVKKPLSQFQQKALAIADKHFGQPLPTPSTTEFAPLTHAFNQMSAKLEQHFSQQAQEADLLRKRAYQDPESELNNRRRLLLHMEDWLEQDTTGAIVIIKLHAISRLRNNKEYQRAAQLARKVGHHLKGQVAASEKLGRLSHSEFMIIRPEHAAPTDQAQSNSAMLNLLDQLNHIQTRCSPESHQPIYGGVIIKHIQSSLGVSELLAQCDNVLSKAQHSPQRFAVIHHQNGQRQHNEDQQNGKQPSPLRQIHQQGGHQPEHLLWGKQQWLDLCQSAIEDDHFTLSFQMVRDSQHHPVHQEVFAVLRHHEHSYSAHLFIPALSALKQTADLDRHIIQKALRYLSLHQTFLAINIAPTSIADTGFIQWLDSFLAEHPVVSQQLIFELPEIAFLEDSAQTRLLCMVLDKHHFTYGIDHFGHHFDSVGYLRQFNPQYVKIDTDFTRQPTDDIQQDALRALIQTAHHRNIKTIATRVEHQPQYQALKTLGIIGFQGHYITNQKEANHGRSSS</sequence>
<dbReference type="GO" id="GO:0007165">
    <property type="term" value="P:signal transduction"/>
    <property type="evidence" value="ECO:0007669"/>
    <property type="project" value="InterPro"/>
</dbReference>
<evidence type="ECO:0000259" key="3">
    <source>
        <dbReference type="PROSITE" id="PS50885"/>
    </source>
</evidence>
<dbReference type="EMBL" id="PYMH01000001">
    <property type="protein sequence ID" value="PSU35609.1"/>
    <property type="molecule type" value="Genomic_DNA"/>
</dbReference>
<comment type="caution">
    <text evidence="4">The sequence shown here is derived from an EMBL/GenBank/DDBJ whole genome shotgun (WGS) entry which is preliminary data.</text>
</comment>
<evidence type="ECO:0000313" key="5">
    <source>
        <dbReference type="Proteomes" id="UP000241222"/>
    </source>
</evidence>
<dbReference type="CDD" id="cd06225">
    <property type="entry name" value="HAMP"/>
    <property type="match status" value="1"/>
</dbReference>
<dbReference type="InterPro" id="IPR035919">
    <property type="entry name" value="EAL_sf"/>
</dbReference>
<dbReference type="InterPro" id="IPR029787">
    <property type="entry name" value="Nucleotide_cyclase"/>
</dbReference>
<gene>
    <name evidence="4" type="ORF">C9I99_00890</name>
</gene>
<dbReference type="InterPro" id="IPR043128">
    <property type="entry name" value="Rev_trsase/Diguanyl_cyclase"/>
</dbReference>
<dbReference type="Pfam" id="PF00672">
    <property type="entry name" value="HAMP"/>
    <property type="match status" value="1"/>
</dbReference>
<dbReference type="AlphaFoldDB" id="A0A2T3J2U3"/>
<reference evidence="4 5" key="1">
    <citation type="submission" date="2018-03" db="EMBL/GenBank/DDBJ databases">
        <title>Whole genome sequencing of Histamine producing bacteria.</title>
        <authorList>
            <person name="Butler K."/>
        </authorList>
    </citation>
    <scope>NUCLEOTIDE SEQUENCE [LARGE SCALE GENOMIC DNA]</scope>
    <source>
        <strain evidence="4 5">JCM 13586</strain>
    </source>
</reference>
<name>A0A2T3J2U3_9GAMM</name>
<dbReference type="InterPro" id="IPR000160">
    <property type="entry name" value="GGDEF_dom"/>
</dbReference>
<dbReference type="PROSITE" id="PS50883">
    <property type="entry name" value="EAL"/>
    <property type="match status" value="1"/>
</dbReference>
<dbReference type="PANTHER" id="PTHR33121">
    <property type="entry name" value="CYCLIC DI-GMP PHOSPHODIESTERASE PDEF"/>
    <property type="match status" value="1"/>
</dbReference>
<dbReference type="InterPro" id="IPR001633">
    <property type="entry name" value="EAL_dom"/>
</dbReference>
<dbReference type="Gene3D" id="6.20.270.20">
    <property type="entry name" value="LapD/MoxY periplasmic domain"/>
    <property type="match status" value="1"/>
</dbReference>
<dbReference type="GO" id="GO:0071111">
    <property type="term" value="F:cyclic-guanylate-specific phosphodiesterase activity"/>
    <property type="evidence" value="ECO:0007669"/>
    <property type="project" value="InterPro"/>
</dbReference>
<dbReference type="PANTHER" id="PTHR33121:SF79">
    <property type="entry name" value="CYCLIC DI-GMP PHOSPHODIESTERASE PDED-RELATED"/>
    <property type="match status" value="1"/>
</dbReference>
<evidence type="ECO:0000259" key="2">
    <source>
        <dbReference type="PROSITE" id="PS50883"/>
    </source>
</evidence>
<evidence type="ECO:0000313" key="4">
    <source>
        <dbReference type="EMBL" id="PSU35609.1"/>
    </source>
</evidence>
<feature type="domain" description="EAL" evidence="2">
    <location>
        <begin position="438"/>
        <end position="679"/>
    </location>
</feature>
<dbReference type="Proteomes" id="UP000241222">
    <property type="component" value="Unassembled WGS sequence"/>
</dbReference>
<dbReference type="CDD" id="cd01948">
    <property type="entry name" value="EAL"/>
    <property type="match status" value="1"/>
</dbReference>
<dbReference type="Pfam" id="PF00990">
    <property type="entry name" value="GGDEF"/>
    <property type="match status" value="1"/>
</dbReference>
<dbReference type="RefSeq" id="WP_107346964.1">
    <property type="nucleotide sequence ID" value="NZ_PYMH01000001.1"/>
</dbReference>
<dbReference type="SMART" id="SM00267">
    <property type="entry name" value="GGDEF"/>
    <property type="match status" value="1"/>
</dbReference>
<dbReference type="Gene3D" id="3.30.110.200">
    <property type="match status" value="1"/>
</dbReference>
<dbReference type="PROSITE" id="PS50885">
    <property type="entry name" value="HAMP"/>
    <property type="match status" value="1"/>
</dbReference>
<dbReference type="Gene3D" id="3.30.70.270">
    <property type="match status" value="1"/>
</dbReference>
<feature type="region of interest" description="Disordered" evidence="1">
    <location>
        <begin position="401"/>
        <end position="429"/>
    </location>
</feature>